<protein>
    <submittedName>
        <fullName evidence="2">Methyltransferase domain-containing protein</fullName>
    </submittedName>
</protein>
<dbReference type="GO" id="GO:0008168">
    <property type="term" value="F:methyltransferase activity"/>
    <property type="evidence" value="ECO:0007669"/>
    <property type="project" value="UniProtKB-KW"/>
</dbReference>
<keyword evidence="2" id="KW-0489">Methyltransferase</keyword>
<feature type="domain" description="Methyltransferase type 11" evidence="1">
    <location>
        <begin position="59"/>
        <end position="155"/>
    </location>
</feature>
<dbReference type="EMBL" id="JBFWIC010000028">
    <property type="protein sequence ID" value="MEZ0476175.1"/>
    <property type="molecule type" value="Genomic_DNA"/>
</dbReference>
<gene>
    <name evidence="2" type="ORF">AB6713_16365</name>
</gene>
<keyword evidence="2" id="KW-0808">Transferase</keyword>
<sequence length="235" mass="26803">MTRNEDAEFDRYAKDYRDLHAESVRISGEAPDYFARYKVREVARLSAFARVDNAEPEILDFGCGVGGTTPHFSELFPGARLHGADVSEESLALAKDRHADIAKFTCFDGDRLPYPDASFDIVFTSCVFHHIEPDHWPASMRDILRVLRPGGEFFFFEHNPWNPLTRKVVRECPFDEHAVLLSARRATTLIRDAGFSRTRTRYTMFFPRSLAALRPTERFLGALPIGAQYFIQAHG</sequence>
<dbReference type="CDD" id="cd02440">
    <property type="entry name" value="AdoMet_MTases"/>
    <property type="match status" value="1"/>
</dbReference>
<name>A0ABV4HTW8_9GAMM</name>
<proteinExistence type="predicted"/>
<evidence type="ECO:0000313" key="2">
    <source>
        <dbReference type="EMBL" id="MEZ0476175.1"/>
    </source>
</evidence>
<dbReference type="PANTHER" id="PTHR43464">
    <property type="entry name" value="METHYLTRANSFERASE"/>
    <property type="match status" value="1"/>
</dbReference>
<accession>A0ABV4HTW8</accession>
<keyword evidence="3" id="KW-1185">Reference proteome</keyword>
<dbReference type="RefSeq" id="WP_370563695.1">
    <property type="nucleotide sequence ID" value="NZ_JBFWIB010000004.1"/>
</dbReference>
<dbReference type="SUPFAM" id="SSF53335">
    <property type="entry name" value="S-adenosyl-L-methionine-dependent methyltransferases"/>
    <property type="match status" value="1"/>
</dbReference>
<dbReference type="InterPro" id="IPR013216">
    <property type="entry name" value="Methyltransf_11"/>
</dbReference>
<organism evidence="2 3">
    <name type="scientific">Luteimonas salinilitoris</name>
    <dbReference type="NCBI Taxonomy" id="3237697"/>
    <lineage>
        <taxon>Bacteria</taxon>
        <taxon>Pseudomonadati</taxon>
        <taxon>Pseudomonadota</taxon>
        <taxon>Gammaproteobacteria</taxon>
        <taxon>Lysobacterales</taxon>
        <taxon>Lysobacteraceae</taxon>
        <taxon>Luteimonas</taxon>
    </lineage>
</organism>
<dbReference type="Proteomes" id="UP001566331">
    <property type="component" value="Unassembled WGS sequence"/>
</dbReference>
<dbReference type="PANTHER" id="PTHR43464:SF83">
    <property type="entry name" value="MALONYL-[ACYL-CARRIER PROTEIN] O-METHYLTRANSFERASE"/>
    <property type="match status" value="1"/>
</dbReference>
<reference evidence="2 3" key="1">
    <citation type="submission" date="2024-07" db="EMBL/GenBank/DDBJ databases">
        <title>Luteimonas salilacus sp. nov., isolated from the shore soil of Salt Lake in Tibet of China.</title>
        <authorList>
            <person name="Zhang X."/>
            <person name="Li A."/>
        </authorList>
    </citation>
    <scope>NUCLEOTIDE SEQUENCE [LARGE SCALE GENOMIC DNA]</scope>
    <source>
        <strain evidence="2 3">B3-2-R+30</strain>
    </source>
</reference>
<dbReference type="InterPro" id="IPR029063">
    <property type="entry name" value="SAM-dependent_MTases_sf"/>
</dbReference>
<dbReference type="Pfam" id="PF08241">
    <property type="entry name" value="Methyltransf_11"/>
    <property type="match status" value="1"/>
</dbReference>
<evidence type="ECO:0000313" key="3">
    <source>
        <dbReference type="Proteomes" id="UP001566331"/>
    </source>
</evidence>
<dbReference type="Gene3D" id="3.40.50.150">
    <property type="entry name" value="Vaccinia Virus protein VP39"/>
    <property type="match status" value="1"/>
</dbReference>
<dbReference type="GO" id="GO:0032259">
    <property type="term" value="P:methylation"/>
    <property type="evidence" value="ECO:0007669"/>
    <property type="project" value="UniProtKB-KW"/>
</dbReference>
<evidence type="ECO:0000259" key="1">
    <source>
        <dbReference type="Pfam" id="PF08241"/>
    </source>
</evidence>
<comment type="caution">
    <text evidence="2">The sequence shown here is derived from an EMBL/GenBank/DDBJ whole genome shotgun (WGS) entry which is preliminary data.</text>
</comment>